<evidence type="ECO:0000256" key="1">
    <source>
        <dbReference type="SAM" id="Coils"/>
    </source>
</evidence>
<proteinExistence type="predicted"/>
<dbReference type="RefSeq" id="XP_030744968.1">
    <property type="nucleotide sequence ID" value="XM_030889108.1"/>
</dbReference>
<dbReference type="PANTHER" id="PTHR12334:SF6">
    <property type="entry name" value="BAG FAMILY MOLECULAR CHAPERONE REGULATOR 2"/>
    <property type="match status" value="1"/>
</dbReference>
<accession>A0A6J2X196</accession>
<reference evidence="3" key="1">
    <citation type="submission" date="2025-08" db="UniProtKB">
        <authorList>
            <consortium name="RefSeq"/>
        </authorList>
    </citation>
    <scope>IDENTIFICATION</scope>
    <source>
        <tissue evidence="3">Gonads</tissue>
    </source>
</reference>
<dbReference type="FunCoup" id="A0A6J2X196">
    <property type="interactions" value="378"/>
</dbReference>
<dbReference type="InterPro" id="IPR037689">
    <property type="entry name" value="BAG2"/>
</dbReference>
<dbReference type="GO" id="GO:0051087">
    <property type="term" value="F:protein-folding chaperone binding"/>
    <property type="evidence" value="ECO:0007669"/>
    <property type="project" value="InterPro"/>
</dbReference>
<keyword evidence="1" id="KW-0175">Coiled coil</keyword>
<dbReference type="KEGG" id="soy:115874057"/>
<evidence type="ECO:0000313" key="3">
    <source>
        <dbReference type="RefSeq" id="XP_030744968.1"/>
    </source>
</evidence>
<feature type="coiled-coil region" evidence="1">
    <location>
        <begin position="33"/>
        <end position="67"/>
    </location>
</feature>
<name>A0A6J2X196_SITOR</name>
<evidence type="ECO:0000313" key="2">
    <source>
        <dbReference type="Proteomes" id="UP000504635"/>
    </source>
</evidence>
<dbReference type="OrthoDB" id="6284251at2759"/>
<dbReference type="GeneID" id="115874057"/>
<gene>
    <name evidence="3" type="primary">LOC115874057</name>
</gene>
<dbReference type="GO" id="GO:0050821">
    <property type="term" value="P:protein stabilization"/>
    <property type="evidence" value="ECO:0007669"/>
    <property type="project" value="TreeGrafter"/>
</dbReference>
<organism evidence="2 3">
    <name type="scientific">Sitophilus oryzae</name>
    <name type="common">Rice weevil</name>
    <name type="synonym">Curculio oryzae</name>
    <dbReference type="NCBI Taxonomy" id="7048"/>
    <lineage>
        <taxon>Eukaryota</taxon>
        <taxon>Metazoa</taxon>
        <taxon>Ecdysozoa</taxon>
        <taxon>Arthropoda</taxon>
        <taxon>Hexapoda</taxon>
        <taxon>Insecta</taxon>
        <taxon>Pterygota</taxon>
        <taxon>Neoptera</taxon>
        <taxon>Endopterygota</taxon>
        <taxon>Coleoptera</taxon>
        <taxon>Polyphaga</taxon>
        <taxon>Cucujiformia</taxon>
        <taxon>Curculionidae</taxon>
        <taxon>Dryophthorinae</taxon>
        <taxon>Sitophilus</taxon>
    </lineage>
</organism>
<keyword evidence="2" id="KW-1185">Reference proteome</keyword>
<dbReference type="InParanoid" id="A0A6J2X196"/>
<dbReference type="AlphaFoldDB" id="A0A6J2X196"/>
<protein>
    <submittedName>
        <fullName evidence="3">BAG family molecular chaperone regulator 2</fullName>
    </submittedName>
</protein>
<dbReference type="Proteomes" id="UP000504635">
    <property type="component" value="Unplaced"/>
</dbReference>
<dbReference type="GO" id="GO:0000774">
    <property type="term" value="F:adenyl-nucleotide exchange factor activity"/>
    <property type="evidence" value="ECO:0007669"/>
    <property type="project" value="InterPro"/>
</dbReference>
<dbReference type="PANTHER" id="PTHR12334">
    <property type="entry name" value="BAG FAMILY MOLECULAR CHAPERONE REGULATOR 2"/>
    <property type="match status" value="1"/>
</dbReference>
<dbReference type="Gene3D" id="1.20.58.890">
    <property type="match status" value="1"/>
</dbReference>
<sequence length="198" mass="22913">MDIDQPSSSAVFATALVLPKIDESNTMDNKPPKERLVEVLDILESKVEKLRKEASLLEEERDKLLATLDSVRHADLMNQLDENDADDITRYRDRIANRCQTVEVHVLTHRDQMQEEALFQVNHLIDILVMDLRNDHEAARQRCLSYVNACSSIMIDGIMDKKFESALLGCTLDDQKRVKKRLQGLLTYFERFFVQSFD</sequence>